<feature type="signal peptide" evidence="9">
    <location>
        <begin position="1"/>
        <end position="21"/>
    </location>
</feature>
<keyword evidence="12" id="KW-1185">Reference proteome</keyword>
<dbReference type="PANTHER" id="PTHR48059">
    <property type="entry name" value="POLYGALACTURONASE INHIBITOR 1"/>
    <property type="match status" value="1"/>
</dbReference>
<accession>A0A2Z6NCM8</accession>
<dbReference type="OrthoDB" id="676979at2759"/>
<evidence type="ECO:0000259" key="10">
    <source>
        <dbReference type="Pfam" id="PF08263"/>
    </source>
</evidence>
<dbReference type="SUPFAM" id="SSF52058">
    <property type="entry name" value="L domain-like"/>
    <property type="match status" value="1"/>
</dbReference>
<evidence type="ECO:0000256" key="5">
    <source>
        <dbReference type="ARBA" id="ARBA00022737"/>
    </source>
</evidence>
<evidence type="ECO:0000313" key="11">
    <source>
        <dbReference type="EMBL" id="GAU42438.1"/>
    </source>
</evidence>
<name>A0A2Z6NCM8_TRISU</name>
<dbReference type="Gene3D" id="3.80.10.10">
    <property type="entry name" value="Ribonuclease Inhibitor"/>
    <property type="match status" value="1"/>
</dbReference>
<dbReference type="GO" id="GO:0016020">
    <property type="term" value="C:membrane"/>
    <property type="evidence" value="ECO:0007669"/>
    <property type="project" value="UniProtKB-SubCell"/>
</dbReference>
<keyword evidence="3" id="KW-0433">Leucine-rich repeat</keyword>
<keyword evidence="6" id="KW-0472">Membrane</keyword>
<evidence type="ECO:0000256" key="6">
    <source>
        <dbReference type="ARBA" id="ARBA00023136"/>
    </source>
</evidence>
<comment type="subcellular location">
    <subcellularLocation>
        <location evidence="1">Cell envelope</location>
    </subcellularLocation>
    <subcellularLocation>
        <location evidence="2">Membrane</location>
    </subcellularLocation>
</comment>
<dbReference type="InterPro" id="IPR001611">
    <property type="entry name" value="Leu-rich_rpt"/>
</dbReference>
<evidence type="ECO:0000256" key="8">
    <source>
        <dbReference type="ARBA" id="ARBA00038043"/>
    </source>
</evidence>
<feature type="domain" description="Leucine-rich repeat-containing N-terminal plant-type" evidence="10">
    <location>
        <begin position="28"/>
        <end position="64"/>
    </location>
</feature>
<gene>
    <name evidence="11" type="ORF">TSUD_247800</name>
</gene>
<evidence type="ECO:0000256" key="7">
    <source>
        <dbReference type="ARBA" id="ARBA00023180"/>
    </source>
</evidence>
<keyword evidence="7" id="KW-0325">Glycoprotein</keyword>
<keyword evidence="4 9" id="KW-0732">Signal</keyword>
<feature type="chain" id="PRO_5016274877" description="Leucine-rich repeat-containing N-terminal plant-type domain-containing protein" evidence="9">
    <location>
        <begin position="22"/>
        <end position="333"/>
    </location>
</feature>
<dbReference type="Pfam" id="PF00560">
    <property type="entry name" value="LRR_1"/>
    <property type="match status" value="3"/>
</dbReference>
<proteinExistence type="inferred from homology"/>
<dbReference type="InterPro" id="IPR051848">
    <property type="entry name" value="PGIP"/>
</dbReference>
<evidence type="ECO:0000256" key="1">
    <source>
        <dbReference type="ARBA" id="ARBA00004196"/>
    </source>
</evidence>
<evidence type="ECO:0000256" key="9">
    <source>
        <dbReference type="SAM" id="SignalP"/>
    </source>
</evidence>
<dbReference type="InterPro" id="IPR032675">
    <property type="entry name" value="LRR_dom_sf"/>
</dbReference>
<dbReference type="PANTHER" id="PTHR48059:SF24">
    <property type="entry name" value="POLYGALACTURONASE INHIBITOR"/>
    <property type="match status" value="1"/>
</dbReference>
<dbReference type="PROSITE" id="PS51450">
    <property type="entry name" value="LRR"/>
    <property type="match status" value="1"/>
</dbReference>
<evidence type="ECO:0000256" key="2">
    <source>
        <dbReference type="ARBA" id="ARBA00004370"/>
    </source>
</evidence>
<dbReference type="InterPro" id="IPR013210">
    <property type="entry name" value="LRR_N_plant-typ"/>
</dbReference>
<sequence>MLLLLHILLLTTQHLIPFSLSEKCNQFEKPYLLKIKNELGNPPQLSSWNPNTDCCDQWFGIVCDIHKYRDLCTHIEFYFHTVYILNLSNLHLPQPLPIPPSIVNLVYLNTLSFHNIPNLVGSIPHSIATLPKLEYFFIRNTSISSKIPEALSNMKTLVAIILSSNKLTGTLPDTLPSLPNLAGIAFDDNQLTGPIPESYGSFSSLFRVLSLSRNRLSGKIPASLAKLNLELVDLSRNKLEGDASVFFGSKKRTAFILLKRNSFVFDIGKVELSKNLKHLDLSDNKIFGILPNELMKLKYLSKLNVDNNNLSCGENDIPEAENSEMFDDEVCQI</sequence>
<dbReference type="AlphaFoldDB" id="A0A2Z6NCM8"/>
<protein>
    <recommendedName>
        <fullName evidence="10">Leucine-rich repeat-containing N-terminal plant-type domain-containing protein</fullName>
    </recommendedName>
</protein>
<evidence type="ECO:0000313" key="12">
    <source>
        <dbReference type="Proteomes" id="UP000242715"/>
    </source>
</evidence>
<evidence type="ECO:0000256" key="4">
    <source>
        <dbReference type="ARBA" id="ARBA00022729"/>
    </source>
</evidence>
<organism evidence="11 12">
    <name type="scientific">Trifolium subterraneum</name>
    <name type="common">Subterranean clover</name>
    <dbReference type="NCBI Taxonomy" id="3900"/>
    <lineage>
        <taxon>Eukaryota</taxon>
        <taxon>Viridiplantae</taxon>
        <taxon>Streptophyta</taxon>
        <taxon>Embryophyta</taxon>
        <taxon>Tracheophyta</taxon>
        <taxon>Spermatophyta</taxon>
        <taxon>Magnoliopsida</taxon>
        <taxon>eudicotyledons</taxon>
        <taxon>Gunneridae</taxon>
        <taxon>Pentapetalae</taxon>
        <taxon>rosids</taxon>
        <taxon>fabids</taxon>
        <taxon>Fabales</taxon>
        <taxon>Fabaceae</taxon>
        <taxon>Papilionoideae</taxon>
        <taxon>50 kb inversion clade</taxon>
        <taxon>NPAAA clade</taxon>
        <taxon>Hologalegina</taxon>
        <taxon>IRL clade</taxon>
        <taxon>Trifolieae</taxon>
        <taxon>Trifolium</taxon>
    </lineage>
</organism>
<evidence type="ECO:0000256" key="3">
    <source>
        <dbReference type="ARBA" id="ARBA00022614"/>
    </source>
</evidence>
<comment type="similarity">
    <text evidence="8">Belongs to the polygalacturonase-inhibiting protein family.</text>
</comment>
<reference evidence="12" key="1">
    <citation type="journal article" date="2017" name="Front. Plant Sci.">
        <title>Climate Clever Clovers: New Paradigm to Reduce the Environmental Footprint of Ruminants by Breeding Low Methanogenic Forages Utilizing Haplotype Variation.</title>
        <authorList>
            <person name="Kaur P."/>
            <person name="Appels R."/>
            <person name="Bayer P.E."/>
            <person name="Keeble-Gagnere G."/>
            <person name="Wang J."/>
            <person name="Hirakawa H."/>
            <person name="Shirasawa K."/>
            <person name="Vercoe P."/>
            <person name="Stefanova K."/>
            <person name="Durmic Z."/>
            <person name="Nichols P."/>
            <person name="Revell C."/>
            <person name="Isobe S.N."/>
            <person name="Edwards D."/>
            <person name="Erskine W."/>
        </authorList>
    </citation>
    <scope>NUCLEOTIDE SEQUENCE [LARGE SCALE GENOMIC DNA]</scope>
    <source>
        <strain evidence="12">cv. Daliak</strain>
    </source>
</reference>
<dbReference type="Proteomes" id="UP000242715">
    <property type="component" value="Unassembled WGS sequence"/>
</dbReference>
<keyword evidence="5" id="KW-0677">Repeat</keyword>
<dbReference type="FunFam" id="3.80.10.10:FF:000041">
    <property type="entry name" value="LRR receptor-like serine/threonine-protein kinase ERECTA"/>
    <property type="match status" value="1"/>
</dbReference>
<dbReference type="Pfam" id="PF08263">
    <property type="entry name" value="LRRNT_2"/>
    <property type="match status" value="1"/>
</dbReference>
<dbReference type="EMBL" id="DF973919">
    <property type="protein sequence ID" value="GAU42438.1"/>
    <property type="molecule type" value="Genomic_DNA"/>
</dbReference>